<dbReference type="PANTHER" id="PTHR43481:SF4">
    <property type="entry name" value="GLYCEROL-1-PHOSPHATE PHOSPHOHYDROLASE 1-RELATED"/>
    <property type="match status" value="1"/>
</dbReference>
<dbReference type="CDD" id="cd02598">
    <property type="entry name" value="HAD_BPGM"/>
    <property type="match status" value="1"/>
</dbReference>
<dbReference type="InterPro" id="IPR023214">
    <property type="entry name" value="HAD_sf"/>
</dbReference>
<dbReference type="Pfam" id="PF00702">
    <property type="entry name" value="Hydrolase"/>
    <property type="match status" value="1"/>
</dbReference>
<dbReference type="PRINTS" id="PR00413">
    <property type="entry name" value="HADHALOGNASE"/>
</dbReference>
<proteinExistence type="inferred from homology"/>
<sequence>MTKKMTTKVTIEAVIFDLDGVVVYTDEYHSRGWRRLCDDQGWRFPEEVSDQLRGVSRMESLQIILDSNGVSATGEEKEEMAHRKNEYYKTYLQEVDESALVPGAVDCIRELRRRGVLIGLGSASKNALTVLRGLGIEELFDQAVTGLDITRSKPDPQVFTLGGQRLGVSPERCAVFEDAVSGVEAANAAGMISVGFGPTQGLDQAGADLLVPDYAWLDIDAFLAGTLWS</sequence>
<dbReference type="OrthoDB" id="9797743at2"/>
<feature type="binding site" evidence="3">
    <location>
        <begin position="17"/>
        <end position="19"/>
    </location>
    <ligand>
        <name>substrate</name>
    </ligand>
</feature>
<dbReference type="InterPro" id="IPR006439">
    <property type="entry name" value="HAD-SF_hydro_IA"/>
</dbReference>
<feature type="binding site" evidence="4">
    <location>
        <position position="19"/>
    </location>
    <ligand>
        <name>Mg(2+)</name>
        <dbReference type="ChEBI" id="CHEBI:18420"/>
    </ligand>
</feature>
<keyword evidence="4" id="KW-0460">Magnesium</keyword>
<dbReference type="SFLD" id="SFLDS00003">
    <property type="entry name" value="Haloacid_Dehalogenase"/>
    <property type="match status" value="1"/>
</dbReference>
<dbReference type="InterPro" id="IPR010976">
    <property type="entry name" value="B-phosphoglucomutase_hydrolase"/>
</dbReference>
<gene>
    <name evidence="6" type="ORF">SAMN05920897_1248</name>
</gene>
<dbReference type="SFLD" id="SFLDG01129">
    <property type="entry name" value="C1.5:_HAD__Beta-PGM__Phosphata"/>
    <property type="match status" value="1"/>
</dbReference>
<evidence type="ECO:0000313" key="6">
    <source>
        <dbReference type="EMBL" id="SIR01384.1"/>
    </source>
</evidence>
<dbReference type="GO" id="GO:0000287">
    <property type="term" value="F:magnesium ion binding"/>
    <property type="evidence" value="ECO:0007669"/>
    <property type="project" value="InterPro"/>
</dbReference>
<feature type="binding site" evidence="3">
    <location>
        <begin position="52"/>
        <end position="57"/>
    </location>
    <ligand>
        <name>substrate</name>
    </ligand>
</feature>
<evidence type="ECO:0000256" key="2">
    <source>
        <dbReference type="PIRSR" id="PIRSR610972-1"/>
    </source>
</evidence>
<dbReference type="InterPro" id="IPR023198">
    <property type="entry name" value="PGP-like_dom2"/>
</dbReference>
<feature type="binding site" evidence="4">
    <location>
        <position position="177"/>
    </location>
    <ligand>
        <name>Mg(2+)</name>
        <dbReference type="ChEBI" id="CHEBI:18420"/>
    </ligand>
</feature>
<feature type="site" description="Important for catalytic activity and assists the phosphoryl transfer reaction to Asp8 by balancing charge and orienting the reacting groups" evidence="5">
    <location>
        <position position="153"/>
    </location>
</feature>
<dbReference type="InterPro" id="IPR051806">
    <property type="entry name" value="HAD-like_SPP"/>
</dbReference>
<name>A0A1N6XGB2_9SPIO</name>
<dbReference type="GO" id="GO:0008801">
    <property type="term" value="F:beta-phosphoglucomutase activity"/>
    <property type="evidence" value="ECO:0007669"/>
    <property type="project" value="InterPro"/>
</dbReference>
<feature type="active site" description="Nucleophile" evidence="2">
    <location>
        <position position="17"/>
    </location>
</feature>
<dbReference type="InterPro" id="IPR036412">
    <property type="entry name" value="HAD-like_sf"/>
</dbReference>
<dbReference type="NCBIfam" id="TIGR01509">
    <property type="entry name" value="HAD-SF-IA-v3"/>
    <property type="match status" value="1"/>
</dbReference>
<dbReference type="SFLD" id="SFLDG01135">
    <property type="entry name" value="C1.5.6:_HAD__Beta-PGM__Phospha"/>
    <property type="match status" value="1"/>
</dbReference>
<dbReference type="GO" id="GO:0050308">
    <property type="term" value="F:sugar-phosphatase activity"/>
    <property type="evidence" value="ECO:0007669"/>
    <property type="project" value="TreeGrafter"/>
</dbReference>
<evidence type="ECO:0000256" key="4">
    <source>
        <dbReference type="PIRSR" id="PIRSR610972-3"/>
    </source>
</evidence>
<dbReference type="STRING" id="159291.SAMN05920897_1248"/>
<dbReference type="SUPFAM" id="SSF56784">
    <property type="entry name" value="HAD-like"/>
    <property type="match status" value="1"/>
</dbReference>
<feature type="active site" description="Proton donor/acceptor" evidence="2">
    <location>
        <position position="19"/>
    </location>
</feature>
<feature type="binding site" evidence="3">
    <location>
        <position position="33"/>
    </location>
    <ligand>
        <name>substrate</name>
    </ligand>
</feature>
<dbReference type="Gene3D" id="1.10.150.240">
    <property type="entry name" value="Putative phosphatase, domain 2"/>
    <property type="match status" value="1"/>
</dbReference>
<feature type="binding site" evidence="3">
    <location>
        <position position="60"/>
    </location>
    <ligand>
        <name>substrate</name>
    </ligand>
</feature>
<dbReference type="NCBIfam" id="TIGR02009">
    <property type="entry name" value="PGMB-YQAB-SF"/>
    <property type="match status" value="1"/>
</dbReference>
<protein>
    <submittedName>
        <fullName evidence="6">Beta-phosphoglucomutase</fullName>
    </submittedName>
</protein>
<organism evidence="6 7">
    <name type="scientific">Alkalispirochaeta americana</name>
    <dbReference type="NCBI Taxonomy" id="159291"/>
    <lineage>
        <taxon>Bacteria</taxon>
        <taxon>Pseudomonadati</taxon>
        <taxon>Spirochaetota</taxon>
        <taxon>Spirochaetia</taxon>
        <taxon>Spirochaetales</taxon>
        <taxon>Spirochaetaceae</taxon>
        <taxon>Alkalispirochaeta</taxon>
    </lineage>
</organism>
<evidence type="ECO:0000256" key="3">
    <source>
        <dbReference type="PIRSR" id="PIRSR610972-2"/>
    </source>
</evidence>
<reference evidence="6 7" key="1">
    <citation type="submission" date="2017-01" db="EMBL/GenBank/DDBJ databases">
        <authorList>
            <person name="Mah S.A."/>
            <person name="Swanson W.J."/>
            <person name="Moy G.W."/>
            <person name="Vacquier V.D."/>
        </authorList>
    </citation>
    <scope>NUCLEOTIDE SEQUENCE [LARGE SCALE GENOMIC DNA]</scope>
    <source>
        <strain evidence="6 7">ASpG1</strain>
    </source>
</reference>
<keyword evidence="7" id="KW-1185">Reference proteome</keyword>
<dbReference type="PANTHER" id="PTHR43481">
    <property type="entry name" value="FRUCTOSE-1-PHOSPHATE PHOSPHATASE"/>
    <property type="match status" value="1"/>
</dbReference>
<dbReference type="AlphaFoldDB" id="A0A1N6XGB2"/>
<feature type="binding site" evidence="4">
    <location>
        <position position="178"/>
    </location>
    <ligand>
        <name>Mg(2+)</name>
        <dbReference type="ChEBI" id="CHEBI:18420"/>
    </ligand>
</feature>
<accession>A0A1N6XGB2</accession>
<dbReference type="GO" id="GO:0005975">
    <property type="term" value="P:carbohydrate metabolic process"/>
    <property type="evidence" value="ECO:0007669"/>
    <property type="project" value="InterPro"/>
</dbReference>
<keyword evidence="4" id="KW-0479">Metal-binding</keyword>
<evidence type="ECO:0000256" key="1">
    <source>
        <dbReference type="ARBA" id="ARBA00006171"/>
    </source>
</evidence>
<feature type="binding site" evidence="4">
    <location>
        <position position="17"/>
    </location>
    <ligand>
        <name>Mg(2+)</name>
        <dbReference type="ChEBI" id="CHEBI:18420"/>
    </ligand>
</feature>
<dbReference type="NCBIfam" id="TIGR01990">
    <property type="entry name" value="bPGM"/>
    <property type="match status" value="1"/>
</dbReference>
<feature type="binding site" evidence="3">
    <location>
        <begin position="122"/>
        <end position="126"/>
    </location>
    <ligand>
        <name>substrate</name>
    </ligand>
</feature>
<dbReference type="InterPro" id="IPR010972">
    <property type="entry name" value="Beta-PGM"/>
</dbReference>
<comment type="similarity">
    <text evidence="1">Belongs to the HAD-like hydrolase superfamily. CbbY/CbbZ/Gph/YieH family.</text>
</comment>
<evidence type="ECO:0000313" key="7">
    <source>
        <dbReference type="Proteomes" id="UP000186400"/>
    </source>
</evidence>
<dbReference type="Proteomes" id="UP000186400">
    <property type="component" value="Unassembled WGS sequence"/>
</dbReference>
<dbReference type="EMBL" id="FTMS01000024">
    <property type="protein sequence ID" value="SIR01384.1"/>
    <property type="molecule type" value="Genomic_DNA"/>
</dbReference>
<dbReference type="Gene3D" id="3.40.50.1000">
    <property type="entry name" value="HAD superfamily/HAD-like"/>
    <property type="match status" value="1"/>
</dbReference>
<comment type="cofactor">
    <cofactor evidence="4">
        <name>Mg(2+)</name>
        <dbReference type="ChEBI" id="CHEBI:18420"/>
    </cofactor>
    <text evidence="4">Binds 2 magnesium ions per subunit.</text>
</comment>
<feature type="binding site" evidence="3">
    <location>
        <position position="153"/>
    </location>
    <ligand>
        <name>substrate</name>
    </ligand>
</feature>
<evidence type="ECO:0000256" key="5">
    <source>
        <dbReference type="PIRSR" id="PIRSR610972-4"/>
    </source>
</evidence>
<feature type="binding site" evidence="3">
    <location>
        <position position="84"/>
    </location>
    <ligand>
        <name>substrate</name>
    </ligand>
</feature>
<feature type="site" description="Important for catalytic activity and assists the phosphoryl transfer reaction to Asp8 by balancing charge and orienting the reacting groups" evidence="5">
    <location>
        <position position="122"/>
    </location>
</feature>